<evidence type="ECO:0000259" key="1">
    <source>
        <dbReference type="Pfam" id="PF13628"/>
    </source>
</evidence>
<name>A0ABW4ZMQ4_9SPHI</name>
<dbReference type="PANTHER" id="PTHR38593:SF1">
    <property type="entry name" value="BLR2558 PROTEIN"/>
    <property type="match status" value="1"/>
</dbReference>
<dbReference type="PROSITE" id="PS51257">
    <property type="entry name" value="PROKAR_LIPOPROTEIN"/>
    <property type="match status" value="1"/>
</dbReference>
<sequence length="192" mass="20965">MKKMFFLPIAALILGCNNSGTQNNDAGADSVMNDTIATTQVDEDAKRFIDEALNSGAMEVELGKLAQAQASNSRVKAFGAMMVKDHTAAGDELKALAAAKNMMSIQVMESGHIDEIADLKKENGVGFDKKYIKMMLSMHRKDIDKFEDMAKEDDQPDLRAFAAKHLPKLKMHLDSAKAINKEVKGSSDPTDN</sequence>
<reference evidence="3" key="1">
    <citation type="journal article" date="2019" name="Int. J. Syst. Evol. Microbiol.">
        <title>The Global Catalogue of Microorganisms (GCM) 10K type strain sequencing project: providing services to taxonomists for standard genome sequencing and annotation.</title>
        <authorList>
            <consortium name="The Broad Institute Genomics Platform"/>
            <consortium name="The Broad Institute Genome Sequencing Center for Infectious Disease"/>
            <person name="Wu L."/>
            <person name="Ma J."/>
        </authorList>
    </citation>
    <scope>NUCLEOTIDE SEQUENCE [LARGE SCALE GENOMIC DNA]</scope>
    <source>
        <strain evidence="3">KCTC 42217</strain>
    </source>
</reference>
<evidence type="ECO:0000313" key="3">
    <source>
        <dbReference type="Proteomes" id="UP001597387"/>
    </source>
</evidence>
<accession>A0ABW4ZMQ4</accession>
<dbReference type="EMBL" id="JBHUHZ010000002">
    <property type="protein sequence ID" value="MFD2163220.1"/>
    <property type="molecule type" value="Genomic_DNA"/>
</dbReference>
<evidence type="ECO:0000313" key="2">
    <source>
        <dbReference type="EMBL" id="MFD2163220.1"/>
    </source>
</evidence>
<dbReference type="Proteomes" id="UP001597387">
    <property type="component" value="Unassembled WGS sequence"/>
</dbReference>
<feature type="domain" description="DUF4142" evidence="1">
    <location>
        <begin position="45"/>
        <end position="179"/>
    </location>
</feature>
<dbReference type="RefSeq" id="WP_255901233.1">
    <property type="nucleotide sequence ID" value="NZ_JAFMZO010000002.1"/>
</dbReference>
<protein>
    <submittedName>
        <fullName evidence="2">DUF4142 domain-containing protein</fullName>
    </submittedName>
</protein>
<proteinExistence type="predicted"/>
<dbReference type="Pfam" id="PF13628">
    <property type="entry name" value="DUF4142"/>
    <property type="match status" value="1"/>
</dbReference>
<dbReference type="PANTHER" id="PTHR38593">
    <property type="entry name" value="BLR2558 PROTEIN"/>
    <property type="match status" value="1"/>
</dbReference>
<gene>
    <name evidence="2" type="ORF">ACFSJU_12515</name>
</gene>
<comment type="caution">
    <text evidence="2">The sequence shown here is derived from an EMBL/GenBank/DDBJ whole genome shotgun (WGS) entry which is preliminary data.</text>
</comment>
<dbReference type="InterPro" id="IPR012347">
    <property type="entry name" value="Ferritin-like"/>
</dbReference>
<dbReference type="Gene3D" id="1.20.1260.10">
    <property type="match status" value="1"/>
</dbReference>
<dbReference type="InterPro" id="IPR025419">
    <property type="entry name" value="DUF4142"/>
</dbReference>
<organism evidence="2 3">
    <name type="scientific">Paradesertivirga mongoliensis</name>
    <dbReference type="NCBI Taxonomy" id="2100740"/>
    <lineage>
        <taxon>Bacteria</taxon>
        <taxon>Pseudomonadati</taxon>
        <taxon>Bacteroidota</taxon>
        <taxon>Sphingobacteriia</taxon>
        <taxon>Sphingobacteriales</taxon>
        <taxon>Sphingobacteriaceae</taxon>
        <taxon>Paradesertivirga</taxon>
    </lineage>
</organism>
<keyword evidence="3" id="KW-1185">Reference proteome</keyword>